<evidence type="ECO:0000313" key="2">
    <source>
        <dbReference type="EMBL" id="MFC4263415.1"/>
    </source>
</evidence>
<dbReference type="PRINTS" id="PR01607">
    <property type="entry name" value="APYRASEFAMLY"/>
</dbReference>
<dbReference type="PROSITE" id="PS51318">
    <property type="entry name" value="TAT"/>
    <property type="match status" value="1"/>
</dbReference>
<keyword evidence="3" id="KW-1185">Reference proteome</keyword>
<dbReference type="SUPFAM" id="SSF56300">
    <property type="entry name" value="Metallo-dependent phosphatases"/>
    <property type="match status" value="1"/>
</dbReference>
<comment type="similarity">
    <text evidence="1">Belongs to the 5'-nucleotidase family.</text>
</comment>
<comment type="caution">
    <text evidence="2">The sequence shown here is derived from an EMBL/GenBank/DDBJ whole genome shotgun (WGS) entry which is preliminary data.</text>
</comment>
<dbReference type="PANTHER" id="PTHR11575">
    <property type="entry name" value="5'-NUCLEOTIDASE-RELATED"/>
    <property type="match status" value="1"/>
</dbReference>
<dbReference type="InterPro" id="IPR006179">
    <property type="entry name" value="5_nucleotidase/apyrase"/>
</dbReference>
<dbReference type="Proteomes" id="UP001595907">
    <property type="component" value="Unassembled WGS sequence"/>
</dbReference>
<evidence type="ECO:0008006" key="4">
    <source>
        <dbReference type="Google" id="ProtNLM"/>
    </source>
</evidence>
<dbReference type="Gene3D" id="3.60.21.10">
    <property type="match status" value="1"/>
</dbReference>
<accession>A0ABV8QT73</accession>
<dbReference type="RefSeq" id="WP_379709936.1">
    <property type="nucleotide sequence ID" value="NZ_JBHSCZ010000002.1"/>
</dbReference>
<evidence type="ECO:0000256" key="1">
    <source>
        <dbReference type="RuleBase" id="RU362119"/>
    </source>
</evidence>
<sequence length="305" mass="33206">MKSRRLFLRNSGLAAAAILAQKPINVLAKGQSFFSLGNNQENKLTILHTSDIQNCLGELADSSVYAGLGGFNQAAELIYRIKRTTDNTLLLDAGNFTAASNQKDQLKTVQKMQQLQYDAVHFGINELKKGTAFTESVVTQLPVVASNYEVEGVKTASFKIIQKGKYKIGIISAGPRLRSFVKYKAALQTADALASDLKSNHQCNLVICLSHLGLNTPKGKNDEALANCTSHIDVILGGASNEFLVSPYVLATKQKTEVIVNHIGHSGVVVGKIDVEFDEDGNKRMVHFDNLMVGTTNNRWKRAVA</sequence>
<dbReference type="EMBL" id="JBHSCZ010000002">
    <property type="protein sequence ID" value="MFC4263415.1"/>
    <property type="molecule type" value="Genomic_DNA"/>
</dbReference>
<evidence type="ECO:0000313" key="3">
    <source>
        <dbReference type="Proteomes" id="UP001595907"/>
    </source>
</evidence>
<dbReference type="PANTHER" id="PTHR11575:SF24">
    <property type="entry name" value="5'-NUCLEOTIDASE"/>
    <property type="match status" value="1"/>
</dbReference>
<proteinExistence type="inferred from homology"/>
<reference evidence="3" key="1">
    <citation type="journal article" date="2019" name="Int. J. Syst. Evol. Microbiol.">
        <title>The Global Catalogue of Microorganisms (GCM) 10K type strain sequencing project: providing services to taxonomists for standard genome sequencing and annotation.</title>
        <authorList>
            <consortium name="The Broad Institute Genomics Platform"/>
            <consortium name="The Broad Institute Genome Sequencing Center for Infectious Disease"/>
            <person name="Wu L."/>
            <person name="Ma J."/>
        </authorList>
    </citation>
    <scope>NUCLEOTIDE SEQUENCE [LARGE SCALE GENOMIC DNA]</scope>
    <source>
        <strain evidence="3">CECT 8289</strain>
    </source>
</reference>
<name>A0ABV8QT73_9BACT</name>
<protein>
    <recommendedName>
        <fullName evidence="4">5'-nucleotidase</fullName>
    </recommendedName>
</protein>
<keyword evidence="1" id="KW-0378">Hydrolase</keyword>
<keyword evidence="1" id="KW-0547">Nucleotide-binding</keyword>
<dbReference type="InterPro" id="IPR029052">
    <property type="entry name" value="Metallo-depent_PP-like"/>
</dbReference>
<gene>
    <name evidence="2" type="ORF">ACFOWM_11025</name>
</gene>
<organism evidence="2 3">
    <name type="scientific">Ferruginibacter yonginensis</name>
    <dbReference type="NCBI Taxonomy" id="1310416"/>
    <lineage>
        <taxon>Bacteria</taxon>
        <taxon>Pseudomonadati</taxon>
        <taxon>Bacteroidota</taxon>
        <taxon>Chitinophagia</taxon>
        <taxon>Chitinophagales</taxon>
        <taxon>Chitinophagaceae</taxon>
        <taxon>Ferruginibacter</taxon>
    </lineage>
</organism>
<dbReference type="InterPro" id="IPR006311">
    <property type="entry name" value="TAT_signal"/>
</dbReference>